<accession>A0A1I3J2B9</accession>
<dbReference type="Proteomes" id="UP000199377">
    <property type="component" value="Unassembled WGS sequence"/>
</dbReference>
<reference evidence="1 2" key="1">
    <citation type="submission" date="2016-10" db="EMBL/GenBank/DDBJ databases">
        <authorList>
            <person name="de Groot N.N."/>
        </authorList>
    </citation>
    <scope>NUCLEOTIDE SEQUENCE [LARGE SCALE GENOMIC DNA]</scope>
    <source>
        <strain evidence="1 2">CGMCC 1.11030</strain>
    </source>
</reference>
<proteinExistence type="predicted"/>
<sequence>MPETFWTVRWPDGTSEQLYSPSSVVGELFEPGRAYPLPEFLFRARIAMERASDRVRRVHGHPCRLALGQLAAIEAAAARFAEREDAEVACLDISR</sequence>
<protein>
    <submittedName>
        <fullName evidence="1">Putative flavoprotein involved in K+ transport</fullName>
    </submittedName>
</protein>
<dbReference type="OrthoDB" id="195104at2"/>
<keyword evidence="2" id="KW-1185">Reference proteome</keyword>
<dbReference type="NCBIfam" id="TIGR04042">
    <property type="entry name" value="MSMEG_0570_fam"/>
    <property type="match status" value="1"/>
</dbReference>
<dbReference type="EMBL" id="FOQH01000007">
    <property type="protein sequence ID" value="SFI54098.1"/>
    <property type="molecule type" value="Genomic_DNA"/>
</dbReference>
<dbReference type="AlphaFoldDB" id="A0A1I3J2B9"/>
<organism evidence="1 2">
    <name type="scientific">Albimonas pacifica</name>
    <dbReference type="NCBI Taxonomy" id="1114924"/>
    <lineage>
        <taxon>Bacteria</taxon>
        <taxon>Pseudomonadati</taxon>
        <taxon>Pseudomonadota</taxon>
        <taxon>Alphaproteobacteria</taxon>
        <taxon>Rhodobacterales</taxon>
        <taxon>Paracoccaceae</taxon>
        <taxon>Albimonas</taxon>
    </lineage>
</organism>
<evidence type="ECO:0000313" key="1">
    <source>
        <dbReference type="EMBL" id="SFI54098.1"/>
    </source>
</evidence>
<dbReference type="RefSeq" id="WP_092861446.1">
    <property type="nucleotide sequence ID" value="NZ_FOQH01000007.1"/>
</dbReference>
<dbReference type="InterPro" id="IPR023846">
    <property type="entry name" value="CHP04042_MSMEG0570"/>
</dbReference>
<evidence type="ECO:0000313" key="2">
    <source>
        <dbReference type="Proteomes" id="UP000199377"/>
    </source>
</evidence>
<name>A0A1I3J2B9_9RHOB</name>
<dbReference type="STRING" id="1114924.SAMN05216258_107321"/>
<gene>
    <name evidence="1" type="ORF">SAMN05216258_107321</name>
</gene>